<organism evidence="2 3">
    <name type="scientific">Pyrobaculum arsenaticum</name>
    <dbReference type="NCBI Taxonomy" id="121277"/>
    <lineage>
        <taxon>Archaea</taxon>
        <taxon>Thermoproteota</taxon>
        <taxon>Thermoprotei</taxon>
        <taxon>Thermoproteales</taxon>
        <taxon>Thermoproteaceae</taxon>
        <taxon>Pyrobaculum</taxon>
    </lineage>
</organism>
<dbReference type="EMBL" id="JAAVJF010000002">
    <property type="protein sequence ID" value="NYR15437.1"/>
    <property type="molecule type" value="Genomic_DNA"/>
</dbReference>
<protein>
    <submittedName>
        <fullName evidence="2">Uncharacterized protein</fullName>
    </submittedName>
</protein>
<feature type="transmembrane region" description="Helical" evidence="1">
    <location>
        <begin position="6"/>
        <end position="26"/>
    </location>
</feature>
<dbReference type="Proteomes" id="UP000554766">
    <property type="component" value="Unassembled WGS sequence"/>
</dbReference>
<reference evidence="2 3" key="1">
    <citation type="journal article" date="2020" name="Nat. Commun.">
        <title>The structures of two archaeal type IV pili illuminate evolutionary relationships.</title>
        <authorList>
            <person name="Wang F."/>
            <person name="Baquero D.P."/>
            <person name="Su Z."/>
            <person name="Beltran L.C."/>
            <person name="Prangishvili D."/>
            <person name="Krupovic M."/>
            <person name="Egelman E.H."/>
        </authorList>
    </citation>
    <scope>NUCLEOTIDE SEQUENCE [LARGE SCALE GENOMIC DNA]</scope>
    <source>
        <strain evidence="2 3">2GA</strain>
    </source>
</reference>
<proteinExistence type="predicted"/>
<comment type="caution">
    <text evidence="2">The sequence shown here is derived from an EMBL/GenBank/DDBJ whole genome shotgun (WGS) entry which is preliminary data.</text>
</comment>
<evidence type="ECO:0000256" key="1">
    <source>
        <dbReference type="SAM" id="Phobius"/>
    </source>
</evidence>
<dbReference type="AlphaFoldDB" id="A0A7L4PAF6"/>
<keyword evidence="3" id="KW-1185">Reference proteome</keyword>
<dbReference type="OMA" id="ERVEMSY"/>
<keyword evidence="1" id="KW-1133">Transmembrane helix</keyword>
<keyword evidence="1" id="KW-0812">Transmembrane</keyword>
<evidence type="ECO:0000313" key="3">
    <source>
        <dbReference type="Proteomes" id="UP000554766"/>
    </source>
</evidence>
<accession>A0A7L4PAF6</accession>
<gene>
    <name evidence="2" type="ORF">HC235_05635</name>
</gene>
<name>A0A7L4PAF6_9CREN</name>
<sequence>MDIISVAVAVLATSVVALGLVVYRLIKSLEVYLIPLYAEVIRKRERDYVLVEFLTSLLASKGYLTPAEVGALKNIALSGPLTEEDMDRLDEILGKDPTQLTHDELLDLKKIAYKLLARLDKKSVRLGLKVLRYASRIEEAFARGFRPVGRVERVEMSYDDETCTVYVTTYKKDGTVERSQGPDAECVAETLAVLKALARRKEDVNPQLAEKVLNRYARCKTSNAAGCQAIIQSIGSLEKKSLDILLKKEGSNQ</sequence>
<dbReference type="RefSeq" id="WP_011900750.1">
    <property type="nucleotide sequence ID" value="NZ_JAAVJF010000002.1"/>
</dbReference>
<evidence type="ECO:0000313" key="2">
    <source>
        <dbReference type="EMBL" id="NYR15437.1"/>
    </source>
</evidence>
<keyword evidence="1" id="KW-0472">Membrane</keyword>
<dbReference type="GeneID" id="5056229"/>